<organism evidence="1 2">
    <name type="scientific">Brachionus plicatilis</name>
    <name type="common">Marine rotifer</name>
    <name type="synonym">Brachionus muelleri</name>
    <dbReference type="NCBI Taxonomy" id="10195"/>
    <lineage>
        <taxon>Eukaryota</taxon>
        <taxon>Metazoa</taxon>
        <taxon>Spiralia</taxon>
        <taxon>Gnathifera</taxon>
        <taxon>Rotifera</taxon>
        <taxon>Eurotatoria</taxon>
        <taxon>Monogononta</taxon>
        <taxon>Pseudotrocha</taxon>
        <taxon>Ploima</taxon>
        <taxon>Brachionidae</taxon>
        <taxon>Brachionus</taxon>
    </lineage>
</organism>
<evidence type="ECO:0000313" key="1">
    <source>
        <dbReference type="EMBL" id="RNA39181.1"/>
    </source>
</evidence>
<accession>A0A3M7STK4</accession>
<gene>
    <name evidence="1" type="ORF">BpHYR1_049863</name>
</gene>
<evidence type="ECO:0000313" key="2">
    <source>
        <dbReference type="Proteomes" id="UP000276133"/>
    </source>
</evidence>
<name>A0A3M7STK4_BRAPC</name>
<comment type="caution">
    <text evidence="1">The sequence shown here is derived from an EMBL/GenBank/DDBJ whole genome shotgun (WGS) entry which is preliminary data.</text>
</comment>
<reference evidence="1 2" key="1">
    <citation type="journal article" date="2018" name="Sci. Rep.">
        <title>Genomic signatures of local adaptation to the degree of environmental predictability in rotifers.</title>
        <authorList>
            <person name="Franch-Gras L."/>
            <person name="Hahn C."/>
            <person name="Garcia-Roger E.M."/>
            <person name="Carmona M.J."/>
            <person name="Serra M."/>
            <person name="Gomez A."/>
        </authorList>
    </citation>
    <scope>NUCLEOTIDE SEQUENCE [LARGE SCALE GENOMIC DNA]</scope>
    <source>
        <strain evidence="1">HYR1</strain>
    </source>
</reference>
<proteinExistence type="predicted"/>
<keyword evidence="2" id="KW-1185">Reference proteome</keyword>
<protein>
    <submittedName>
        <fullName evidence="1">Uncharacterized protein</fullName>
    </submittedName>
</protein>
<sequence>MLFEYSDCTLINSKPNSLSLFFFTFPELSGLVGCEYNLPMNSLVELSDPNGNPRYDYLCVHLSCDNSTLKCSYF</sequence>
<dbReference type="AlphaFoldDB" id="A0A3M7STK4"/>
<dbReference type="EMBL" id="REGN01000776">
    <property type="protein sequence ID" value="RNA39181.1"/>
    <property type="molecule type" value="Genomic_DNA"/>
</dbReference>
<dbReference type="Proteomes" id="UP000276133">
    <property type="component" value="Unassembled WGS sequence"/>
</dbReference>